<dbReference type="RefSeq" id="WP_117694106.1">
    <property type="nucleotide sequence ID" value="NZ_CP042464.1"/>
</dbReference>
<organism evidence="8 15">
    <name type="scientific">Segatella copri</name>
    <dbReference type="NCBI Taxonomy" id="165179"/>
    <lineage>
        <taxon>Bacteria</taxon>
        <taxon>Pseudomonadati</taxon>
        <taxon>Bacteroidota</taxon>
        <taxon>Bacteroidia</taxon>
        <taxon>Bacteroidales</taxon>
        <taxon>Prevotellaceae</taxon>
        <taxon>Segatella</taxon>
    </lineage>
</organism>
<dbReference type="Proteomes" id="UP000421283">
    <property type="component" value="Unassembled WGS sequence"/>
</dbReference>
<dbReference type="Proteomes" id="UP000283785">
    <property type="component" value="Unassembled WGS sequence"/>
</dbReference>
<evidence type="ECO:0000313" key="7">
    <source>
        <dbReference type="EMBL" id="RGW68961.1"/>
    </source>
</evidence>
<evidence type="ECO:0000313" key="15">
    <source>
        <dbReference type="Proteomes" id="UP000286501"/>
    </source>
</evidence>
<evidence type="ECO:0000313" key="5">
    <source>
        <dbReference type="EMBL" id="RGN10221.1"/>
    </source>
</evidence>
<dbReference type="EMBL" id="QSUC01000012">
    <property type="protein sequence ID" value="RGN10221.1"/>
    <property type="molecule type" value="Genomic_DNA"/>
</dbReference>
<evidence type="ECO:0000313" key="10">
    <source>
        <dbReference type="Proteomes" id="UP000261187"/>
    </source>
</evidence>
<reference evidence="16" key="2">
    <citation type="submission" date="2019-09" db="EMBL/GenBank/DDBJ databases">
        <title>Distinct polysaccharide growth profiles of human intestinal Prevotella copri isolates.</title>
        <authorList>
            <person name="Fehlner-Peach H."/>
            <person name="Magnabosco C."/>
            <person name="Raghavan V."/>
            <person name="Scher J.U."/>
            <person name="Tett A."/>
            <person name="Cox L.M."/>
            <person name="Gottsegen C."/>
            <person name="Watters A."/>
            <person name="Wiltshire- Gordon J.D."/>
            <person name="Segata N."/>
            <person name="Bonneau R."/>
            <person name="Littman D.R."/>
        </authorList>
    </citation>
    <scope>NUCLEOTIDE SEQUENCE [LARGE SCALE GENOMIC DNA]</scope>
    <source>
        <strain evidence="16">iAU3127</strain>
    </source>
</reference>
<dbReference type="EMBL" id="QSAG01000015">
    <property type="protein sequence ID" value="RGW42526.1"/>
    <property type="molecule type" value="Genomic_DNA"/>
</dbReference>
<evidence type="ECO:0000313" key="3">
    <source>
        <dbReference type="EMBL" id="MQO92396.1"/>
    </source>
</evidence>
<dbReference type="Proteomes" id="UP000283672">
    <property type="component" value="Unassembled WGS sequence"/>
</dbReference>
<evidence type="ECO:0000313" key="8">
    <source>
        <dbReference type="EMBL" id="RHG64895.1"/>
    </source>
</evidence>
<dbReference type="AlphaFoldDB" id="A0A3E4SHI6"/>
<dbReference type="Proteomes" id="UP000286077">
    <property type="component" value="Unassembled WGS sequence"/>
</dbReference>
<evidence type="ECO:0000313" key="11">
    <source>
        <dbReference type="Proteomes" id="UP000261245"/>
    </source>
</evidence>
<evidence type="ECO:0000313" key="12">
    <source>
        <dbReference type="Proteomes" id="UP000283672"/>
    </source>
</evidence>
<evidence type="ECO:0000313" key="9">
    <source>
        <dbReference type="EMBL" id="RHL42105.1"/>
    </source>
</evidence>
<name>A0A3E4SHI6_9BACT</name>
<evidence type="ECO:0000313" key="13">
    <source>
        <dbReference type="Proteomes" id="UP000283785"/>
    </source>
</evidence>
<evidence type="ECO:0000313" key="1">
    <source>
        <dbReference type="EMBL" id="MCP9501423.1"/>
    </source>
</evidence>
<dbReference type="Proteomes" id="UP001206014">
    <property type="component" value="Unassembled WGS sequence"/>
</dbReference>
<evidence type="ECO:0000313" key="6">
    <source>
        <dbReference type="EMBL" id="RGW42526.1"/>
    </source>
</evidence>
<reference evidence="10 11" key="1">
    <citation type="submission" date="2018-08" db="EMBL/GenBank/DDBJ databases">
        <title>A genome reference for cultivated species of the human gut microbiota.</title>
        <authorList>
            <person name="Zou Y."/>
            <person name="Xue W."/>
            <person name="Luo G."/>
        </authorList>
    </citation>
    <scope>NUCLEOTIDE SEQUENCE [LARGE SCALE GENOMIC DNA]</scope>
    <source>
        <strain evidence="7 14">AF11-14</strain>
        <strain evidence="6 13">AF12-50</strain>
        <strain evidence="9 12">AF38-11</strain>
        <strain evidence="8 15">AM22-1</strain>
        <strain evidence="5 11">OM06-11</strain>
        <strain evidence="4 10">TF06-40</strain>
    </source>
</reference>
<dbReference type="EMBL" id="QROP01000002">
    <property type="protein sequence ID" value="RHL42105.1"/>
    <property type="molecule type" value="Genomic_DNA"/>
</dbReference>
<dbReference type="Proteomes" id="UP000261245">
    <property type="component" value="Unassembled WGS sequence"/>
</dbReference>
<comment type="caution">
    <text evidence="8">The sequence shown here is derived from an EMBL/GenBank/DDBJ whole genome shotgun (WGS) entry which is preliminary data.</text>
</comment>
<dbReference type="Proteomes" id="UP000261187">
    <property type="component" value="Unassembled WGS sequence"/>
</dbReference>
<dbReference type="Proteomes" id="UP000286501">
    <property type="component" value="Unassembled WGS sequence"/>
</dbReference>
<proteinExistence type="predicted"/>
<gene>
    <name evidence="9" type="ORF">DW026_01305</name>
    <name evidence="8" type="ORF">DW250_09645</name>
    <name evidence="7" type="ORF">DWV60_05955</name>
    <name evidence="6" type="ORF">DWV76_09070</name>
    <name evidence="5" type="ORF">DXB80_06260</name>
    <name evidence="4" type="ORF">DXC61_08340</name>
    <name evidence="3" type="ORF">F7D31_06900</name>
    <name evidence="2" type="ORF">NNC68_05020</name>
    <name evidence="1" type="ORF">NND11_07625</name>
</gene>
<dbReference type="EMBL" id="QSSA01000016">
    <property type="protein sequence ID" value="RGL59555.1"/>
    <property type="molecule type" value="Genomic_DNA"/>
</dbReference>
<dbReference type="EMBL" id="JANDWU010000006">
    <property type="protein sequence ID" value="MCP9548840.1"/>
    <property type="molecule type" value="Genomic_DNA"/>
</dbReference>
<dbReference type="EMBL" id="QRIN01000038">
    <property type="protein sequence ID" value="RHG64895.1"/>
    <property type="molecule type" value="Genomic_DNA"/>
</dbReference>
<reference evidence="1" key="3">
    <citation type="submission" date="2022-07" db="EMBL/GenBank/DDBJ databases">
        <title>Prevotella copri.</title>
        <authorList>
            <person name="Yang C."/>
        </authorList>
    </citation>
    <scope>NUCLEOTIDE SEQUENCE</scope>
    <source>
        <strain evidence="2">HF1805</strain>
        <strain evidence="1">HF88</strain>
    </source>
</reference>
<sequence length="90" mass="10067">MANKRDLKRTINYITSELFAETVAASLYNGKPSQEDVDGILSAIVMINGDYISRVSHPEPGIKKGEYYKKLIGDFNKQMSEIIDQISNLA</sequence>
<dbReference type="EMBL" id="JANDXR010000007">
    <property type="protein sequence ID" value="MCP9501423.1"/>
    <property type="molecule type" value="Genomic_DNA"/>
</dbReference>
<dbReference type="EMBL" id="VZAP01000088">
    <property type="protein sequence ID" value="MQO92396.1"/>
    <property type="molecule type" value="Genomic_DNA"/>
</dbReference>
<evidence type="ECO:0000313" key="14">
    <source>
        <dbReference type="Proteomes" id="UP000286077"/>
    </source>
</evidence>
<dbReference type="EMBL" id="QSAQ01000011">
    <property type="protein sequence ID" value="RGW68961.1"/>
    <property type="molecule type" value="Genomic_DNA"/>
</dbReference>
<protein>
    <submittedName>
        <fullName evidence="8">Uncharacterized protein</fullName>
    </submittedName>
</protein>
<evidence type="ECO:0000313" key="4">
    <source>
        <dbReference type="EMBL" id="RGL59555.1"/>
    </source>
</evidence>
<reference evidence="3" key="4">
    <citation type="submission" date="2022-12" db="EMBL/GenBank/DDBJ databases">
        <title>Distinct polysaccharide growth profiles of human intestinal Prevotella copri isolates.</title>
        <authorList>
            <person name="Fehlner-Peach H."/>
            <person name="Magnabosco C."/>
            <person name="Raghavan V."/>
            <person name="Scher J.U."/>
            <person name="Tett A."/>
            <person name="Cox L.M."/>
            <person name="Gottsegen C."/>
            <person name="Watters A."/>
            <person name="Wiltshire- Gordon J.D."/>
            <person name="Segata N."/>
            <person name="Bonneau R."/>
            <person name="Littman D.R."/>
        </authorList>
    </citation>
    <scope>NUCLEOTIDE SEQUENCE</scope>
    <source>
        <strain evidence="3">IAU3127</strain>
    </source>
</reference>
<dbReference type="Proteomes" id="UP001205506">
    <property type="component" value="Unassembled WGS sequence"/>
</dbReference>
<accession>A0A3E4SHI6</accession>
<evidence type="ECO:0000313" key="2">
    <source>
        <dbReference type="EMBL" id="MCP9548840.1"/>
    </source>
</evidence>
<evidence type="ECO:0000313" key="16">
    <source>
        <dbReference type="Proteomes" id="UP000421283"/>
    </source>
</evidence>